<organism evidence="2 3">
    <name type="scientific">Notechis scutatus</name>
    <name type="common">mainland tiger snake</name>
    <dbReference type="NCBI Taxonomy" id="8663"/>
    <lineage>
        <taxon>Eukaryota</taxon>
        <taxon>Metazoa</taxon>
        <taxon>Chordata</taxon>
        <taxon>Craniata</taxon>
        <taxon>Vertebrata</taxon>
        <taxon>Euteleostomi</taxon>
        <taxon>Lepidosauria</taxon>
        <taxon>Squamata</taxon>
        <taxon>Bifurcata</taxon>
        <taxon>Unidentata</taxon>
        <taxon>Episquamata</taxon>
        <taxon>Toxicofera</taxon>
        <taxon>Serpentes</taxon>
        <taxon>Colubroidea</taxon>
        <taxon>Elapidae</taxon>
        <taxon>Hydrophiinae</taxon>
        <taxon>Notechis</taxon>
    </lineage>
</organism>
<feature type="compositionally biased region" description="Low complexity" evidence="1">
    <location>
        <begin position="19"/>
        <end position="36"/>
    </location>
</feature>
<reference evidence="3" key="1">
    <citation type="submission" date="2025-08" db="UniProtKB">
        <authorList>
            <consortium name="RefSeq"/>
        </authorList>
    </citation>
    <scope>IDENTIFICATION</scope>
</reference>
<name>A0A6J1W4H6_9SAUR</name>
<feature type="non-terminal residue" evidence="3">
    <location>
        <position position="93"/>
    </location>
</feature>
<evidence type="ECO:0000313" key="3">
    <source>
        <dbReference type="RefSeq" id="XP_026547304.1"/>
    </source>
</evidence>
<gene>
    <name evidence="3" type="primary">LOC113428999</name>
</gene>
<accession>A0A6J1W4H6</accession>
<proteinExistence type="predicted"/>
<evidence type="ECO:0000313" key="2">
    <source>
        <dbReference type="Proteomes" id="UP000504612"/>
    </source>
</evidence>
<evidence type="ECO:0000256" key="1">
    <source>
        <dbReference type="SAM" id="MobiDB-lite"/>
    </source>
</evidence>
<dbReference type="RefSeq" id="XP_026547304.1">
    <property type="nucleotide sequence ID" value="XM_026691519.1"/>
</dbReference>
<dbReference type="KEGG" id="nss:113428999"/>
<dbReference type="GeneID" id="113428999"/>
<sequence>MGERGNDGGQQPKRRAGTGSRQPPGGAGGASPAQRGAGDGADPFSDADFRCHKLQDSLLSSASGFSNYRGILNWCVVMLVSSPCHPDSWLAAP</sequence>
<keyword evidence="2" id="KW-1185">Reference proteome</keyword>
<dbReference type="AlphaFoldDB" id="A0A6J1W4H6"/>
<protein>
    <submittedName>
        <fullName evidence="3">Diacylglycerol O-acyltransferase 1-like</fullName>
    </submittedName>
</protein>
<dbReference type="Proteomes" id="UP000504612">
    <property type="component" value="Unplaced"/>
</dbReference>
<feature type="region of interest" description="Disordered" evidence="1">
    <location>
        <begin position="1"/>
        <end position="46"/>
    </location>
</feature>